<dbReference type="EMBL" id="WNYA01000004">
    <property type="protein sequence ID" value="KAG8578092.1"/>
    <property type="molecule type" value="Genomic_DNA"/>
</dbReference>
<feature type="compositionally biased region" description="Basic and acidic residues" evidence="1">
    <location>
        <begin position="404"/>
        <end position="413"/>
    </location>
</feature>
<feature type="region of interest" description="Disordered" evidence="1">
    <location>
        <begin position="1"/>
        <end position="29"/>
    </location>
</feature>
<evidence type="ECO:0000256" key="1">
    <source>
        <dbReference type="SAM" id="MobiDB-lite"/>
    </source>
</evidence>
<gene>
    <name evidence="3" type="ORF">GDO81_010378</name>
</gene>
<keyword evidence="4" id="KW-1185">Reference proteome</keyword>
<proteinExistence type="predicted"/>
<name>A0AAV7C0V9_ENGPU</name>
<evidence type="ECO:0000313" key="4">
    <source>
        <dbReference type="Proteomes" id="UP000824782"/>
    </source>
</evidence>
<evidence type="ECO:0000259" key="2">
    <source>
        <dbReference type="Pfam" id="PF11560"/>
    </source>
</evidence>
<feature type="region of interest" description="Disordered" evidence="1">
    <location>
        <begin position="393"/>
        <end position="449"/>
    </location>
</feature>
<accession>A0AAV7C0V9</accession>
<dbReference type="InterPro" id="IPR021623">
    <property type="entry name" value="LAP2alpha_C"/>
</dbReference>
<comment type="caution">
    <text evidence="3">The sequence shown here is derived from an EMBL/GenBank/DDBJ whole genome shotgun (WGS) entry which is preliminary data.</text>
</comment>
<feature type="compositionally biased region" description="Basic and acidic residues" evidence="1">
    <location>
        <begin position="15"/>
        <end position="29"/>
    </location>
</feature>
<reference evidence="3" key="1">
    <citation type="thesis" date="2020" institute="ProQuest LLC" country="789 East Eisenhower Parkway, Ann Arbor, MI, USA">
        <title>Comparative Genomics and Chromosome Evolution.</title>
        <authorList>
            <person name="Mudd A.B."/>
        </authorList>
    </citation>
    <scope>NUCLEOTIDE SEQUENCE</scope>
    <source>
        <strain evidence="3">237g6f4</strain>
        <tissue evidence="3">Blood</tissue>
    </source>
</reference>
<dbReference type="Gene3D" id="1.10.287.3160">
    <property type="match status" value="1"/>
</dbReference>
<dbReference type="Proteomes" id="UP000824782">
    <property type="component" value="Unassembled WGS sequence"/>
</dbReference>
<feature type="compositionally biased region" description="Polar residues" evidence="1">
    <location>
        <begin position="437"/>
        <end position="449"/>
    </location>
</feature>
<dbReference type="AlphaFoldDB" id="A0AAV7C0V9"/>
<feature type="domain" description="Lamina-associated polypeptide 2 alpha C-terminal" evidence="2">
    <location>
        <begin position="184"/>
        <end position="388"/>
    </location>
</feature>
<sequence length="449" mass="51448">MDVTLPEPPPITPQDPKEKDKTKEVEKKKASAKRCNMCYNRLSPNYKKPICKECIEGLMREERTSFMDEMKGFIKSEIQTSVSSSISALIPQLQPPCKRPRVVESLSESDSESEQASTSNMELFEMEPPPSSSACKMESKYMFVSEDLDNLLKAVRDTLKIEDIEETKSVQDELFGILKTKRRRVFPVNETLKQLILEEWREPENRISVSREFKNRLIFDEQDSRLWDNSPKVDIQVTKIAKKTDLPFEDAIQLKDPLDRKADSLLKKTWESSMLNLKTNIATTSVARTMFFWLSELESHIRSGTPRDVLLDTIPTLKSATAFIADASAEGVRFSAKEGALSNSTRRTLWLRQWGGDFRSKSKLCGIPFQGEYVFGPELDNILEKAADKRKGFPETKALPKKQPFREQRERKFPYKGKGKQGRWSYSKGGKGRGFLLSSSNTTQPFRRQ</sequence>
<feature type="region of interest" description="Disordered" evidence="1">
    <location>
        <begin position="100"/>
        <end position="130"/>
    </location>
</feature>
<organism evidence="3 4">
    <name type="scientific">Engystomops pustulosus</name>
    <name type="common">Tungara frog</name>
    <name type="synonym">Physalaemus pustulosus</name>
    <dbReference type="NCBI Taxonomy" id="76066"/>
    <lineage>
        <taxon>Eukaryota</taxon>
        <taxon>Metazoa</taxon>
        <taxon>Chordata</taxon>
        <taxon>Craniata</taxon>
        <taxon>Vertebrata</taxon>
        <taxon>Euteleostomi</taxon>
        <taxon>Amphibia</taxon>
        <taxon>Batrachia</taxon>
        <taxon>Anura</taxon>
        <taxon>Neobatrachia</taxon>
        <taxon>Hyloidea</taxon>
        <taxon>Leptodactylidae</taxon>
        <taxon>Leiuperinae</taxon>
        <taxon>Engystomops</taxon>
    </lineage>
</organism>
<dbReference type="Pfam" id="PF11560">
    <property type="entry name" value="LAP2alpha"/>
    <property type="match status" value="1"/>
</dbReference>
<protein>
    <recommendedName>
        <fullName evidence="2">Lamina-associated polypeptide 2 alpha C-terminal domain-containing protein</fullName>
    </recommendedName>
</protein>
<feature type="compositionally biased region" description="Pro residues" evidence="1">
    <location>
        <begin position="1"/>
        <end position="13"/>
    </location>
</feature>
<evidence type="ECO:0000313" key="3">
    <source>
        <dbReference type="EMBL" id="KAG8578092.1"/>
    </source>
</evidence>